<gene>
    <name evidence="1" type="ORF">BJ984_002152</name>
</gene>
<evidence type="ECO:0000313" key="2">
    <source>
        <dbReference type="Proteomes" id="UP000549913"/>
    </source>
</evidence>
<keyword evidence="2" id="KW-1185">Reference proteome</keyword>
<dbReference type="EMBL" id="JACCBM010000001">
    <property type="protein sequence ID" value="NYD70994.1"/>
    <property type="molecule type" value="Genomic_DNA"/>
</dbReference>
<reference evidence="1 2" key="1">
    <citation type="submission" date="2020-07" db="EMBL/GenBank/DDBJ databases">
        <title>Sequencing the genomes of 1000 actinobacteria strains.</title>
        <authorList>
            <person name="Klenk H.-P."/>
        </authorList>
    </citation>
    <scope>NUCLEOTIDE SEQUENCE [LARGE SCALE GENOMIC DNA]</scope>
    <source>
        <strain evidence="1 2">DSM 26474</strain>
    </source>
</reference>
<dbReference type="Proteomes" id="UP000549913">
    <property type="component" value="Unassembled WGS sequence"/>
</dbReference>
<proteinExistence type="predicted"/>
<protein>
    <submittedName>
        <fullName evidence="1">Uncharacterized protein</fullName>
    </submittedName>
</protein>
<dbReference type="AlphaFoldDB" id="A0A852SQG1"/>
<dbReference type="RefSeq" id="WP_271206599.1">
    <property type="nucleotide sequence ID" value="NZ_BSEW01000002.1"/>
</dbReference>
<accession>A0A852SQG1</accession>
<sequence>MAMIVIDEGMYSILQSISRDTQMCVTAPIDQILTELEAPR</sequence>
<comment type="caution">
    <text evidence="1">The sequence shown here is derived from an EMBL/GenBank/DDBJ whole genome shotgun (WGS) entry which is preliminary data.</text>
</comment>
<evidence type="ECO:0000313" key="1">
    <source>
        <dbReference type="EMBL" id="NYD70994.1"/>
    </source>
</evidence>
<organism evidence="1 2">
    <name type="scientific">Herbiconiux flava</name>
    <dbReference type="NCBI Taxonomy" id="881268"/>
    <lineage>
        <taxon>Bacteria</taxon>
        <taxon>Bacillati</taxon>
        <taxon>Actinomycetota</taxon>
        <taxon>Actinomycetes</taxon>
        <taxon>Micrococcales</taxon>
        <taxon>Microbacteriaceae</taxon>
        <taxon>Herbiconiux</taxon>
    </lineage>
</organism>
<name>A0A852SQG1_9MICO</name>